<keyword evidence="5" id="KW-0800">Toxin</keyword>
<dbReference type="OrthoDB" id="287714at2"/>
<feature type="binding site" evidence="5">
    <location>
        <position position="104"/>
    </location>
    <ligand>
        <name>Mg(2+)</name>
        <dbReference type="ChEBI" id="CHEBI:18420"/>
    </ligand>
</feature>
<evidence type="ECO:0000256" key="1">
    <source>
        <dbReference type="ARBA" id="ARBA00022649"/>
    </source>
</evidence>
<dbReference type="GO" id="GO:0000287">
    <property type="term" value="F:magnesium ion binding"/>
    <property type="evidence" value="ECO:0007669"/>
    <property type="project" value="UniProtKB-UniRule"/>
</dbReference>
<dbReference type="Gene3D" id="3.40.50.1010">
    <property type="entry name" value="5'-nuclease"/>
    <property type="match status" value="1"/>
</dbReference>
<dbReference type="Pfam" id="PF01850">
    <property type="entry name" value="PIN"/>
    <property type="match status" value="1"/>
</dbReference>
<dbReference type="AlphaFoldDB" id="A0A225DLC1"/>
<comment type="cofactor">
    <cofactor evidence="5">
        <name>Mg(2+)</name>
        <dbReference type="ChEBI" id="CHEBI:18420"/>
    </cofactor>
</comment>
<comment type="similarity">
    <text evidence="5">Belongs to the PINc/VapC protein family.</text>
</comment>
<keyword evidence="3 5" id="KW-0479">Metal-binding</keyword>
<evidence type="ECO:0000256" key="5">
    <source>
        <dbReference type="HAMAP-Rule" id="MF_00265"/>
    </source>
</evidence>
<dbReference type="SUPFAM" id="SSF88723">
    <property type="entry name" value="PIN domain-like"/>
    <property type="match status" value="1"/>
</dbReference>
<feature type="domain" description="PIN" evidence="6">
    <location>
        <begin position="2"/>
        <end position="131"/>
    </location>
</feature>
<dbReference type="HAMAP" id="MF_00265">
    <property type="entry name" value="VapC_Nob1"/>
    <property type="match status" value="1"/>
</dbReference>
<dbReference type="EMBL" id="NIDE01000015">
    <property type="protein sequence ID" value="OWK36967.1"/>
    <property type="molecule type" value="Genomic_DNA"/>
</dbReference>
<protein>
    <recommendedName>
        <fullName evidence="5">Ribonuclease VapC</fullName>
        <shortName evidence="5">RNase VapC</shortName>
        <ecNumber evidence="5">3.1.-.-</ecNumber>
    </recommendedName>
    <alternativeName>
        <fullName evidence="5">Toxin VapC</fullName>
    </alternativeName>
</protein>
<keyword evidence="4 5" id="KW-0378">Hydrolase</keyword>
<dbReference type="GO" id="GO:0016787">
    <property type="term" value="F:hydrolase activity"/>
    <property type="evidence" value="ECO:0007669"/>
    <property type="project" value="UniProtKB-KW"/>
</dbReference>
<dbReference type="EC" id="3.1.-.-" evidence="5"/>
<gene>
    <name evidence="5" type="primary">vapC</name>
    <name evidence="7" type="ORF">FRUB_07889</name>
</gene>
<evidence type="ECO:0000256" key="2">
    <source>
        <dbReference type="ARBA" id="ARBA00022722"/>
    </source>
</evidence>
<dbReference type="Proteomes" id="UP000214646">
    <property type="component" value="Unassembled WGS sequence"/>
</dbReference>
<dbReference type="GO" id="GO:0004540">
    <property type="term" value="F:RNA nuclease activity"/>
    <property type="evidence" value="ECO:0007669"/>
    <property type="project" value="InterPro"/>
</dbReference>
<dbReference type="InterPro" id="IPR022907">
    <property type="entry name" value="VapC_family"/>
</dbReference>
<keyword evidence="8" id="KW-1185">Reference proteome</keyword>
<evidence type="ECO:0000256" key="3">
    <source>
        <dbReference type="ARBA" id="ARBA00022723"/>
    </source>
</evidence>
<evidence type="ECO:0000256" key="4">
    <source>
        <dbReference type="ARBA" id="ARBA00022801"/>
    </source>
</evidence>
<keyword evidence="5" id="KW-0460">Magnesium</keyword>
<evidence type="ECO:0000313" key="7">
    <source>
        <dbReference type="EMBL" id="OWK36967.1"/>
    </source>
</evidence>
<organism evidence="7 8">
    <name type="scientific">Fimbriiglobus ruber</name>
    <dbReference type="NCBI Taxonomy" id="1908690"/>
    <lineage>
        <taxon>Bacteria</taxon>
        <taxon>Pseudomonadati</taxon>
        <taxon>Planctomycetota</taxon>
        <taxon>Planctomycetia</taxon>
        <taxon>Gemmatales</taxon>
        <taxon>Gemmataceae</taxon>
        <taxon>Fimbriiglobus</taxon>
    </lineage>
</organism>
<reference evidence="8" key="1">
    <citation type="submission" date="2017-06" db="EMBL/GenBank/DDBJ databases">
        <title>Genome analysis of Fimbriiglobus ruber SP5, the first member of the order Planctomycetales with confirmed chitinolytic capability.</title>
        <authorList>
            <person name="Ravin N.V."/>
            <person name="Rakitin A.L."/>
            <person name="Ivanova A.A."/>
            <person name="Beletsky A.V."/>
            <person name="Kulichevskaya I.S."/>
            <person name="Mardanov A.V."/>
            <person name="Dedysh S.N."/>
        </authorList>
    </citation>
    <scope>NUCLEOTIDE SEQUENCE [LARGE SCALE GENOMIC DNA]</scope>
    <source>
        <strain evidence="8">SP5</strain>
    </source>
</reference>
<dbReference type="InterPro" id="IPR002716">
    <property type="entry name" value="PIN_dom"/>
</dbReference>
<comment type="caution">
    <text evidence="7">The sequence shown here is derived from an EMBL/GenBank/DDBJ whole genome shotgun (WGS) entry which is preliminary data.</text>
</comment>
<accession>A0A225DLC1</accession>
<dbReference type="GO" id="GO:0090729">
    <property type="term" value="F:toxin activity"/>
    <property type="evidence" value="ECO:0007669"/>
    <property type="project" value="UniProtKB-KW"/>
</dbReference>
<feature type="binding site" evidence="5">
    <location>
        <position position="5"/>
    </location>
    <ligand>
        <name>Mg(2+)</name>
        <dbReference type="ChEBI" id="CHEBI:18420"/>
    </ligand>
</feature>
<dbReference type="RefSeq" id="WP_088258559.1">
    <property type="nucleotide sequence ID" value="NZ_NIDE01000015.1"/>
</dbReference>
<keyword evidence="1 5" id="KW-1277">Toxin-antitoxin system</keyword>
<keyword evidence="2 5" id="KW-0540">Nuclease</keyword>
<proteinExistence type="inferred from homology"/>
<evidence type="ECO:0000259" key="6">
    <source>
        <dbReference type="Pfam" id="PF01850"/>
    </source>
</evidence>
<dbReference type="InterPro" id="IPR029060">
    <property type="entry name" value="PIN-like_dom_sf"/>
</dbReference>
<evidence type="ECO:0000313" key="8">
    <source>
        <dbReference type="Proteomes" id="UP000214646"/>
    </source>
</evidence>
<name>A0A225DLC1_9BACT</name>
<sequence>MILLDTNHLSVLQIPGSDRRLRLVARLAIATDEVIGTTIVNVEEQMRGWLAAIAKERIPRRQVRPYRELAELFDFFRPFHIAPFNDVAADHFAGFSGIHIGAMDRKIAALALAHDALLLTANRQDFEQVPGLRFVNWMDA</sequence>
<comment type="function">
    <text evidence="5">Toxic component of a toxin-antitoxin (TA) system. An RNase.</text>
</comment>